<keyword evidence="7" id="KW-0687">Ribonucleoprotein</keyword>
<dbReference type="GO" id="GO:0003735">
    <property type="term" value="F:structural constituent of ribosome"/>
    <property type="evidence" value="ECO:0007669"/>
    <property type="project" value="TreeGrafter"/>
</dbReference>
<proteinExistence type="inferred from homology"/>
<comment type="similarity">
    <text evidence="2">Belongs to the mitochondrion-specific ribosomal protein mL67 family.</text>
</comment>
<feature type="compositionally biased region" description="Low complexity" evidence="10">
    <location>
        <begin position="204"/>
        <end position="215"/>
    </location>
</feature>
<protein>
    <recommendedName>
        <fullName evidence="8">Large ribosomal subunit protein mL67</fullName>
    </recommendedName>
    <alternativeName>
        <fullName evidence="9">Mitochondrial homologous recombination protein 1</fullName>
    </alternativeName>
</protein>
<feature type="compositionally biased region" description="Basic and acidic residues" evidence="10">
    <location>
        <begin position="216"/>
        <end position="228"/>
    </location>
</feature>
<dbReference type="EMBL" id="CP014242">
    <property type="protein sequence ID" value="AMD19211.1"/>
    <property type="molecule type" value="Genomic_DNA"/>
</dbReference>
<keyword evidence="5" id="KW-0496">Mitochondrion</keyword>
<evidence type="ECO:0000256" key="2">
    <source>
        <dbReference type="ARBA" id="ARBA00010741"/>
    </source>
</evidence>
<dbReference type="OrthoDB" id="5333655at2759"/>
<dbReference type="RefSeq" id="XP_017986207.1">
    <property type="nucleotide sequence ID" value="XM_018130718.1"/>
</dbReference>
<sequence>MSKTVSTSRFRTAKWLQKSGFAPQVFLFRNLESGQVVYSQLPHFSQRQIDVNFYRPNWENKKPSTRPDIWRCMAVVDLKTYEDSVKLYQNLCRLRYLREVPKRSEAEAMRKRNEWGHIWYSAQFRPTYTQEAVADLIEALSKVADFATTVHWEDPWRMGDYEKYWKPVLPGLKHEFMTRKGNFAREESAILKQLGERAKLAFQAQENTQENTQENAQEKPQETLSDTK</sequence>
<keyword evidence="4" id="KW-0805">Transcription regulation</keyword>
<evidence type="ECO:0000256" key="3">
    <source>
        <dbReference type="ARBA" id="ARBA00022980"/>
    </source>
</evidence>
<evidence type="ECO:0000256" key="8">
    <source>
        <dbReference type="ARBA" id="ARBA00035185"/>
    </source>
</evidence>
<organism evidence="11 12">
    <name type="scientific">Eremothecium sinecaudum</name>
    <dbReference type="NCBI Taxonomy" id="45286"/>
    <lineage>
        <taxon>Eukaryota</taxon>
        <taxon>Fungi</taxon>
        <taxon>Dikarya</taxon>
        <taxon>Ascomycota</taxon>
        <taxon>Saccharomycotina</taxon>
        <taxon>Saccharomycetes</taxon>
        <taxon>Saccharomycetales</taxon>
        <taxon>Saccharomycetaceae</taxon>
        <taxon>Eremothecium</taxon>
    </lineage>
</organism>
<evidence type="ECO:0000256" key="7">
    <source>
        <dbReference type="ARBA" id="ARBA00023274"/>
    </source>
</evidence>
<keyword evidence="6" id="KW-0804">Transcription</keyword>
<dbReference type="InterPro" id="IPR024629">
    <property type="entry name" value="Ribosomal_mL67"/>
</dbReference>
<dbReference type="Pfam" id="PF12829">
    <property type="entry name" value="Mhr1"/>
    <property type="match status" value="1"/>
</dbReference>
<dbReference type="GO" id="GO:0003697">
    <property type="term" value="F:single-stranded DNA binding"/>
    <property type="evidence" value="ECO:0007669"/>
    <property type="project" value="InterPro"/>
</dbReference>
<dbReference type="GO" id="GO:0005739">
    <property type="term" value="C:mitochondrion"/>
    <property type="evidence" value="ECO:0007669"/>
    <property type="project" value="UniProtKB-SubCell"/>
</dbReference>
<evidence type="ECO:0000313" key="12">
    <source>
        <dbReference type="Proteomes" id="UP000243052"/>
    </source>
</evidence>
<dbReference type="STRING" id="45286.A0A109UX80"/>
<comment type="subcellular location">
    <subcellularLocation>
        <location evidence="1">Mitochondrion</location>
    </subcellularLocation>
</comment>
<name>A0A109UX80_9SACH</name>
<evidence type="ECO:0000256" key="6">
    <source>
        <dbReference type="ARBA" id="ARBA00023163"/>
    </source>
</evidence>
<dbReference type="GO" id="GO:0000150">
    <property type="term" value="F:DNA strand exchange activity"/>
    <property type="evidence" value="ECO:0007669"/>
    <property type="project" value="InterPro"/>
</dbReference>
<keyword evidence="12" id="KW-1185">Reference proteome</keyword>
<evidence type="ECO:0000256" key="4">
    <source>
        <dbReference type="ARBA" id="ARBA00023015"/>
    </source>
</evidence>
<evidence type="ECO:0000256" key="5">
    <source>
        <dbReference type="ARBA" id="ARBA00023128"/>
    </source>
</evidence>
<evidence type="ECO:0000256" key="9">
    <source>
        <dbReference type="ARBA" id="ARBA00035511"/>
    </source>
</evidence>
<evidence type="ECO:0000256" key="1">
    <source>
        <dbReference type="ARBA" id="ARBA00004173"/>
    </source>
</evidence>
<gene>
    <name evidence="11" type="ORF">AW171_hschr21027</name>
</gene>
<evidence type="ECO:0000313" key="11">
    <source>
        <dbReference type="EMBL" id="AMD19211.1"/>
    </source>
</evidence>
<dbReference type="AlphaFoldDB" id="A0A109UX80"/>
<keyword evidence="3" id="KW-0689">Ribosomal protein</keyword>
<dbReference type="GeneID" id="28721470"/>
<dbReference type="PANTHER" id="PTHR28184:SF1">
    <property type="entry name" value="LARGE RIBOSOMAL SUBUNIT PROTEIN ML67"/>
    <property type="match status" value="1"/>
</dbReference>
<dbReference type="GO" id="GO:0005840">
    <property type="term" value="C:ribosome"/>
    <property type="evidence" value="ECO:0007669"/>
    <property type="project" value="UniProtKB-KW"/>
</dbReference>
<dbReference type="Proteomes" id="UP000243052">
    <property type="component" value="Chromosome ii"/>
</dbReference>
<dbReference type="GO" id="GO:1990904">
    <property type="term" value="C:ribonucleoprotein complex"/>
    <property type="evidence" value="ECO:0007669"/>
    <property type="project" value="UniProtKB-KW"/>
</dbReference>
<dbReference type="PANTHER" id="PTHR28184">
    <property type="entry name" value="MITOCHONDRIAL HOMOLOGOUS RECOMBINATION PROTEIN 1"/>
    <property type="match status" value="1"/>
</dbReference>
<evidence type="ECO:0000256" key="10">
    <source>
        <dbReference type="SAM" id="MobiDB-lite"/>
    </source>
</evidence>
<accession>A0A109UX80</accession>
<feature type="region of interest" description="Disordered" evidence="10">
    <location>
        <begin position="204"/>
        <end position="228"/>
    </location>
</feature>
<reference evidence="11 12" key="1">
    <citation type="submission" date="2016-01" db="EMBL/GenBank/DDBJ databases">
        <title>Genome sequence of the yeast Holleya sinecauda.</title>
        <authorList>
            <person name="Dietrich F.S."/>
        </authorList>
    </citation>
    <scope>NUCLEOTIDE SEQUENCE [LARGE SCALE GENOMIC DNA]</scope>
    <source>
        <strain evidence="11 12">ATCC 58844</strain>
    </source>
</reference>